<gene>
    <name evidence="3" type="ORF">HHA03_15500</name>
    <name evidence="4" type="ORF">SAMN05421839_12519</name>
</gene>
<evidence type="ECO:0000313" key="3">
    <source>
        <dbReference type="EMBL" id="GEM02018.1"/>
    </source>
</evidence>
<dbReference type="Gene3D" id="1.10.260.40">
    <property type="entry name" value="lambda repressor-like DNA-binding domains"/>
    <property type="match status" value="1"/>
</dbReference>
<dbReference type="GO" id="GO:0003677">
    <property type="term" value="F:DNA binding"/>
    <property type="evidence" value="ECO:0007669"/>
    <property type="project" value="UniProtKB-KW"/>
</dbReference>
<name>A0A1I5QX39_9BACI</name>
<dbReference type="PROSITE" id="PS50943">
    <property type="entry name" value="HTH_CROC1"/>
    <property type="match status" value="1"/>
</dbReference>
<evidence type="ECO:0000313" key="6">
    <source>
        <dbReference type="Proteomes" id="UP000321547"/>
    </source>
</evidence>
<dbReference type="STRING" id="306540.SAMN05421839_12519"/>
<dbReference type="PANTHER" id="PTHR46558">
    <property type="entry name" value="TRACRIPTIONAL REGULATORY PROTEIN-RELATED-RELATED"/>
    <property type="match status" value="1"/>
</dbReference>
<dbReference type="Proteomes" id="UP000242243">
    <property type="component" value="Unassembled WGS sequence"/>
</dbReference>
<evidence type="ECO:0000259" key="2">
    <source>
        <dbReference type="PROSITE" id="PS50943"/>
    </source>
</evidence>
<feature type="domain" description="HTH cro/C1-type" evidence="2">
    <location>
        <begin position="10"/>
        <end position="64"/>
    </location>
</feature>
<dbReference type="OrthoDB" id="72638at2"/>
<evidence type="ECO:0000313" key="4">
    <source>
        <dbReference type="EMBL" id="SFP50621.1"/>
    </source>
</evidence>
<dbReference type="AlphaFoldDB" id="A0A1I5QX39"/>
<dbReference type="Proteomes" id="UP000321547">
    <property type="component" value="Unassembled WGS sequence"/>
</dbReference>
<evidence type="ECO:0000256" key="1">
    <source>
        <dbReference type="ARBA" id="ARBA00023125"/>
    </source>
</evidence>
<dbReference type="PANTHER" id="PTHR46558:SF11">
    <property type="entry name" value="HTH-TYPE TRANSCRIPTIONAL REGULATOR XRE"/>
    <property type="match status" value="1"/>
</dbReference>
<sequence length="106" mass="12501">MNEKTFGKRLRSLRQGKKLTMKELGKKFNLAESTISGYETGSRKPDMETTMKLADFFEVSIDYLYGRDDKDDSLFFFDLEGLTEQELADIKEHIEYVKWKSQQKEK</sequence>
<accession>A0A1I5QX39</accession>
<organism evidence="4 5">
    <name type="scientific">Halolactibacillus halophilus</name>
    <dbReference type="NCBI Taxonomy" id="306540"/>
    <lineage>
        <taxon>Bacteria</taxon>
        <taxon>Bacillati</taxon>
        <taxon>Bacillota</taxon>
        <taxon>Bacilli</taxon>
        <taxon>Bacillales</taxon>
        <taxon>Bacillaceae</taxon>
        <taxon>Halolactibacillus</taxon>
    </lineage>
</organism>
<dbReference type="Pfam" id="PF01381">
    <property type="entry name" value="HTH_3"/>
    <property type="match status" value="1"/>
</dbReference>
<dbReference type="InterPro" id="IPR010982">
    <property type="entry name" value="Lambda_DNA-bd_dom_sf"/>
</dbReference>
<keyword evidence="1" id="KW-0238">DNA-binding</keyword>
<keyword evidence="6" id="KW-1185">Reference proteome</keyword>
<reference evidence="3 6" key="2">
    <citation type="submission" date="2019-07" db="EMBL/GenBank/DDBJ databases">
        <title>Whole genome shotgun sequence of Halolactibacillus halophilus NBRC 100868.</title>
        <authorList>
            <person name="Hosoyama A."/>
            <person name="Uohara A."/>
            <person name="Ohji S."/>
            <person name="Ichikawa N."/>
        </authorList>
    </citation>
    <scope>NUCLEOTIDE SEQUENCE [LARGE SCALE GENOMIC DNA]</scope>
    <source>
        <strain evidence="3 6">NBRC 100868</strain>
    </source>
</reference>
<dbReference type="SMART" id="SM00530">
    <property type="entry name" value="HTH_XRE"/>
    <property type="match status" value="1"/>
</dbReference>
<proteinExistence type="predicted"/>
<reference evidence="4 5" key="1">
    <citation type="submission" date="2016-10" db="EMBL/GenBank/DDBJ databases">
        <authorList>
            <person name="de Groot N.N."/>
        </authorList>
    </citation>
    <scope>NUCLEOTIDE SEQUENCE [LARGE SCALE GENOMIC DNA]</scope>
    <source>
        <strain evidence="4 5">DSM 17073</strain>
    </source>
</reference>
<protein>
    <submittedName>
        <fullName evidence="4">Transcriptional regulator, contains XRE-family HTH domain</fullName>
    </submittedName>
</protein>
<dbReference type="SUPFAM" id="SSF47413">
    <property type="entry name" value="lambda repressor-like DNA-binding domains"/>
    <property type="match status" value="1"/>
</dbReference>
<dbReference type="CDD" id="cd00093">
    <property type="entry name" value="HTH_XRE"/>
    <property type="match status" value="1"/>
</dbReference>
<dbReference type="EMBL" id="BJWI01000021">
    <property type="protein sequence ID" value="GEM02018.1"/>
    <property type="molecule type" value="Genomic_DNA"/>
</dbReference>
<dbReference type="InterPro" id="IPR001387">
    <property type="entry name" value="Cro/C1-type_HTH"/>
</dbReference>
<evidence type="ECO:0000313" key="5">
    <source>
        <dbReference type="Proteomes" id="UP000242243"/>
    </source>
</evidence>
<dbReference type="RefSeq" id="WP_089832582.1">
    <property type="nucleotide sequence ID" value="NZ_BJWI01000021.1"/>
</dbReference>
<dbReference type="EMBL" id="FOXC01000025">
    <property type="protein sequence ID" value="SFP50621.1"/>
    <property type="molecule type" value="Genomic_DNA"/>
</dbReference>